<evidence type="ECO:0000313" key="2">
    <source>
        <dbReference type="Proteomes" id="UP001147700"/>
    </source>
</evidence>
<dbReference type="Pfam" id="PF13177">
    <property type="entry name" value="DNA_pol3_delta2"/>
    <property type="match status" value="1"/>
</dbReference>
<accession>A0ABT4RP45</accession>
<protein>
    <submittedName>
        <fullName evidence="1">AAA family ATPase</fullName>
    </submittedName>
</protein>
<dbReference type="Proteomes" id="UP001147700">
    <property type="component" value="Unassembled WGS sequence"/>
</dbReference>
<dbReference type="EMBL" id="JAPCID010000037">
    <property type="protein sequence ID" value="MDA0140336.1"/>
    <property type="molecule type" value="Genomic_DNA"/>
</dbReference>
<dbReference type="InterPro" id="IPR027417">
    <property type="entry name" value="P-loop_NTPase"/>
</dbReference>
<reference evidence="1" key="1">
    <citation type="submission" date="2022-10" db="EMBL/GenBank/DDBJ databases">
        <title>The WGS of Solirubrobacter sp. CPCC 204708.</title>
        <authorList>
            <person name="Jiang Z."/>
        </authorList>
    </citation>
    <scope>NUCLEOTIDE SEQUENCE</scope>
    <source>
        <strain evidence="1">CPCC 204708</strain>
    </source>
</reference>
<dbReference type="PANTHER" id="PTHR11669">
    <property type="entry name" value="REPLICATION FACTOR C / DNA POLYMERASE III GAMMA-TAU SUBUNIT"/>
    <property type="match status" value="1"/>
</dbReference>
<dbReference type="InterPro" id="IPR050238">
    <property type="entry name" value="DNA_Rep/Repair_Clamp_Loader"/>
</dbReference>
<comment type="caution">
    <text evidence="1">The sequence shown here is derived from an EMBL/GenBank/DDBJ whole genome shotgun (WGS) entry which is preliminary data.</text>
</comment>
<dbReference type="SUPFAM" id="SSF52540">
    <property type="entry name" value="P-loop containing nucleoside triphosphate hydrolases"/>
    <property type="match status" value="1"/>
</dbReference>
<keyword evidence="2" id="KW-1185">Reference proteome</keyword>
<dbReference type="CDD" id="cd00009">
    <property type="entry name" value="AAA"/>
    <property type="match status" value="1"/>
</dbReference>
<name>A0ABT4RP45_9ACTN</name>
<dbReference type="PANTHER" id="PTHR11669:SF8">
    <property type="entry name" value="DNA POLYMERASE III SUBUNIT DELTA"/>
    <property type="match status" value="1"/>
</dbReference>
<dbReference type="Gene3D" id="3.40.50.300">
    <property type="entry name" value="P-loop containing nucleotide triphosphate hydrolases"/>
    <property type="match status" value="1"/>
</dbReference>
<proteinExistence type="predicted"/>
<organism evidence="1 2">
    <name type="scientific">Solirubrobacter deserti</name>
    <dbReference type="NCBI Taxonomy" id="2282478"/>
    <lineage>
        <taxon>Bacteria</taxon>
        <taxon>Bacillati</taxon>
        <taxon>Actinomycetota</taxon>
        <taxon>Thermoleophilia</taxon>
        <taxon>Solirubrobacterales</taxon>
        <taxon>Solirubrobacteraceae</taxon>
        <taxon>Solirubrobacter</taxon>
    </lineage>
</organism>
<gene>
    <name evidence="1" type="ORF">OJ962_22755</name>
</gene>
<evidence type="ECO:0000313" key="1">
    <source>
        <dbReference type="EMBL" id="MDA0140336.1"/>
    </source>
</evidence>
<sequence length="368" mass="40342">MLALDHHPHAQAVLGAALRDAPAHAYLFHGPAGSGKREIARAFAGELLARDARDPENVKVRAEHGSHPDLTWVIPSGAHEMLRKDVADAVVGAAAHTPFEARHRIFVLERVDVMNDEAANALLKTLEEPPSYVVLILLTDRPTQVLPTIASRCQTVRFDPPTTAQLAERLEHQGFAPDTAQAAARLSLGDGEKAVRLATGDGMKLRAAAESFARAPLNNAVAERPWRALLDRAKQAGADAKQQVERQLAEELQFLPKKEHKRKETEFTERARRADRRAATQALDHALQLAGLWYRDLAVLEAGAPELVFHSDRLGTLQQDAGKPNLRQAQELVEDTRARLILNVSEELACEALAYRLEETFSSSASSA</sequence>
<dbReference type="RefSeq" id="WP_270006619.1">
    <property type="nucleotide sequence ID" value="NZ_JAPCID010000037.1"/>
</dbReference>